<dbReference type="InterPro" id="IPR050554">
    <property type="entry name" value="Met_Synthase/Corrinoid"/>
</dbReference>
<keyword evidence="3" id="KW-0808">Transferase</keyword>
<accession>A0A7S2QPK1</accession>
<dbReference type="GO" id="GO:0005829">
    <property type="term" value="C:cytosol"/>
    <property type="evidence" value="ECO:0007669"/>
    <property type="project" value="TreeGrafter"/>
</dbReference>
<gene>
    <name evidence="5" type="ORF">BRAN1462_LOCUS65988</name>
</gene>
<dbReference type="SUPFAM" id="SSF51717">
    <property type="entry name" value="Dihydropteroate synthetase-like"/>
    <property type="match status" value="1"/>
</dbReference>
<evidence type="ECO:0000313" key="5">
    <source>
        <dbReference type="EMBL" id="CAD9648166.1"/>
    </source>
</evidence>
<dbReference type="AlphaFoldDB" id="A0A7S2QPK1"/>
<evidence type="ECO:0000256" key="2">
    <source>
        <dbReference type="ARBA" id="ARBA00022603"/>
    </source>
</evidence>
<dbReference type="SMART" id="SM00822">
    <property type="entry name" value="PKS_KR"/>
    <property type="match status" value="1"/>
</dbReference>
<sequence>MARFLSLCAKDSNVAPVPFMLSSDSWPVIEAGLRSVQGKCIVNAASLVQGEHELLCLAKACQRYGAALVVMAVESMEEDWVGVGNKVSIAKRCYRLLRSKLDFPAEDIIFDCGLAPVGGPWAHPGAAADVLGAIEEIRRECPGVSLAAGLGNLSVACRGLEGVRTAMHSVFLRHAVPKGLNLAIADPGRLPRHSDLEPATLQACEDLLLDPSGDHSQKFEEFVTFLRGHVAERGPVAGVGAQVAVPEQALPLALAPVRKRPSPSARRYLETLVQTTGTTNASLFTTFGSKAHAADTFHRLTHAAHLKRSVLFSSISAYMGQGGSGPVPGASSFLDNVALWERHQGLNGMVISVQWGAIGEIGLRRAIYGDRDVFAQFDLGQKLIGPADTQKLQRELMSGSTVPEFIGLAYLDASWQNQLGGYTTGAGAGAQVRSTFADN</sequence>
<dbReference type="PANTHER" id="PTHR45833">
    <property type="entry name" value="METHIONINE SYNTHASE"/>
    <property type="match status" value="1"/>
</dbReference>
<dbReference type="Gene3D" id="3.20.20.20">
    <property type="entry name" value="Dihydropteroate synthase-like"/>
    <property type="match status" value="1"/>
</dbReference>
<dbReference type="GO" id="GO:0032259">
    <property type="term" value="P:methylation"/>
    <property type="evidence" value="ECO:0007669"/>
    <property type="project" value="UniProtKB-KW"/>
</dbReference>
<evidence type="ECO:0000259" key="4">
    <source>
        <dbReference type="PROSITE" id="PS50972"/>
    </source>
</evidence>
<evidence type="ECO:0000256" key="3">
    <source>
        <dbReference type="ARBA" id="ARBA00022679"/>
    </source>
</evidence>
<feature type="domain" description="Pterin-binding" evidence="4">
    <location>
        <begin position="1"/>
        <end position="205"/>
    </location>
</feature>
<dbReference type="InterPro" id="IPR013968">
    <property type="entry name" value="PKS_KR"/>
</dbReference>
<name>A0A7S2QPK1_9DINO</name>
<dbReference type="PANTHER" id="PTHR45833:SF2">
    <property type="entry name" value="BIFUNCTIONAL HOMOCYSTEINE S-METHYLTRANSFERASE_5,10-METHYLENETETRAHYDROFOLATE REDUCTASE"/>
    <property type="match status" value="1"/>
</dbReference>
<dbReference type="Pfam" id="PF08659">
    <property type="entry name" value="KR"/>
    <property type="match status" value="1"/>
</dbReference>
<keyword evidence="2" id="KW-0489">Methyltransferase</keyword>
<dbReference type="InterPro" id="IPR057326">
    <property type="entry name" value="KR_dom"/>
</dbReference>
<reference evidence="5" key="1">
    <citation type="submission" date="2021-01" db="EMBL/GenBank/DDBJ databases">
        <authorList>
            <person name="Corre E."/>
            <person name="Pelletier E."/>
            <person name="Niang G."/>
            <person name="Scheremetjew M."/>
            <person name="Finn R."/>
            <person name="Kale V."/>
            <person name="Holt S."/>
            <person name="Cochrane G."/>
            <person name="Meng A."/>
            <person name="Brown T."/>
            <person name="Cohen L."/>
        </authorList>
    </citation>
    <scope>NUCLEOTIDE SEQUENCE</scope>
    <source>
        <strain evidence="5">RCC3387</strain>
    </source>
</reference>
<protein>
    <recommendedName>
        <fullName evidence="4">Pterin-binding domain-containing protein</fullName>
    </recommendedName>
</protein>
<comment type="similarity">
    <text evidence="1">Belongs to the vitamin-B12 dependent methionine synthase family.</text>
</comment>
<dbReference type="Gene3D" id="3.40.50.720">
    <property type="entry name" value="NAD(P)-binding Rossmann-like Domain"/>
    <property type="match status" value="1"/>
</dbReference>
<dbReference type="InterPro" id="IPR000489">
    <property type="entry name" value="Pterin-binding_dom"/>
</dbReference>
<dbReference type="Pfam" id="PF00809">
    <property type="entry name" value="Pterin_bind"/>
    <property type="match status" value="1"/>
</dbReference>
<proteinExistence type="inferred from homology"/>
<dbReference type="EMBL" id="HBGW01104411">
    <property type="protein sequence ID" value="CAD9648166.1"/>
    <property type="molecule type" value="Transcribed_RNA"/>
</dbReference>
<dbReference type="GO" id="GO:0008705">
    <property type="term" value="F:methionine synthase activity"/>
    <property type="evidence" value="ECO:0007669"/>
    <property type="project" value="TreeGrafter"/>
</dbReference>
<dbReference type="InterPro" id="IPR011005">
    <property type="entry name" value="Dihydropteroate_synth-like_sf"/>
</dbReference>
<organism evidence="5">
    <name type="scientific">Zooxanthella nutricula</name>
    <dbReference type="NCBI Taxonomy" id="1333877"/>
    <lineage>
        <taxon>Eukaryota</taxon>
        <taxon>Sar</taxon>
        <taxon>Alveolata</taxon>
        <taxon>Dinophyceae</taxon>
        <taxon>Peridiniales</taxon>
        <taxon>Peridiniales incertae sedis</taxon>
        <taxon>Zooxanthella</taxon>
    </lineage>
</organism>
<dbReference type="PROSITE" id="PS50972">
    <property type="entry name" value="PTERIN_BINDING"/>
    <property type="match status" value="1"/>
</dbReference>
<evidence type="ECO:0000256" key="1">
    <source>
        <dbReference type="ARBA" id="ARBA00010398"/>
    </source>
</evidence>
<dbReference type="GO" id="GO:0042558">
    <property type="term" value="P:pteridine-containing compound metabolic process"/>
    <property type="evidence" value="ECO:0007669"/>
    <property type="project" value="InterPro"/>
</dbReference>